<protein>
    <recommendedName>
        <fullName evidence="3">YhzD-like protein</fullName>
    </recommendedName>
</protein>
<dbReference type="Proteomes" id="UP000018896">
    <property type="component" value="Unassembled WGS sequence"/>
</dbReference>
<keyword evidence="2" id="KW-1185">Reference proteome</keyword>
<dbReference type="OrthoDB" id="2355652at2"/>
<proteinExistence type="predicted"/>
<dbReference type="STRING" id="1236973.JCM9157_2781"/>
<dbReference type="Pfam" id="PF14120">
    <property type="entry name" value="YhzD"/>
    <property type="match status" value="1"/>
</dbReference>
<reference evidence="1 2" key="1">
    <citation type="journal article" date="2014" name="Genome Announc.">
        <title>Draft Genome Sequences of Three Alkaliphilic Bacillus Strains, Bacillus wakoensis JCM 9140T, Bacillus akibai JCM 9157T, and Bacillus hemicellulosilyticus JCM 9152T.</title>
        <authorList>
            <person name="Yuki M."/>
            <person name="Oshima K."/>
            <person name="Suda W."/>
            <person name="Oshida Y."/>
            <person name="Kitamura K."/>
            <person name="Iida T."/>
            <person name="Hattori M."/>
            <person name="Ohkuma M."/>
        </authorList>
    </citation>
    <scope>NUCLEOTIDE SEQUENCE [LARGE SCALE GENOMIC DNA]</scope>
    <source>
        <strain evidence="1 2">JCM 9157</strain>
    </source>
</reference>
<dbReference type="AlphaFoldDB" id="W4QWF8"/>
<name>W4QWF8_HALA3</name>
<dbReference type="EMBL" id="BAUV01000021">
    <property type="protein sequence ID" value="GAE35664.1"/>
    <property type="molecule type" value="Genomic_DNA"/>
</dbReference>
<sequence>MFEYFLTVFNPAGETVLEKRVEAETDEVAKAKGEAILAEANLLEHTHRLTRSGKLILFHR</sequence>
<dbReference type="InterPro" id="IPR025544">
    <property type="entry name" value="YhzD"/>
</dbReference>
<comment type="caution">
    <text evidence="1">The sequence shown here is derived from an EMBL/GenBank/DDBJ whole genome shotgun (WGS) entry which is preliminary data.</text>
</comment>
<organism evidence="1 2">
    <name type="scientific">Halalkalibacter akibai (strain ATCC 43226 / DSM 21942 / CIP 109018 / JCM 9157 / 1139)</name>
    <name type="common">Bacillus akibai</name>
    <dbReference type="NCBI Taxonomy" id="1236973"/>
    <lineage>
        <taxon>Bacteria</taxon>
        <taxon>Bacillati</taxon>
        <taxon>Bacillota</taxon>
        <taxon>Bacilli</taxon>
        <taxon>Bacillales</taxon>
        <taxon>Bacillaceae</taxon>
        <taxon>Halalkalibacter</taxon>
    </lineage>
</organism>
<evidence type="ECO:0000313" key="1">
    <source>
        <dbReference type="EMBL" id="GAE35664.1"/>
    </source>
</evidence>
<gene>
    <name evidence="1" type="ORF">JCM9157_2781</name>
</gene>
<evidence type="ECO:0008006" key="3">
    <source>
        <dbReference type="Google" id="ProtNLM"/>
    </source>
</evidence>
<accession>W4QWF8</accession>
<dbReference type="RefSeq" id="WP_035665165.1">
    <property type="nucleotide sequence ID" value="NZ_BAUV01000021.1"/>
</dbReference>
<evidence type="ECO:0000313" key="2">
    <source>
        <dbReference type="Proteomes" id="UP000018896"/>
    </source>
</evidence>